<dbReference type="GO" id="GO:0004674">
    <property type="term" value="F:protein serine/threonine kinase activity"/>
    <property type="evidence" value="ECO:0007669"/>
    <property type="project" value="TreeGrafter"/>
</dbReference>
<dbReference type="CDD" id="cd14037">
    <property type="entry name" value="STKc_NAK_like"/>
    <property type="match status" value="1"/>
</dbReference>
<evidence type="ECO:0000256" key="1">
    <source>
        <dbReference type="ARBA" id="ARBA00022741"/>
    </source>
</evidence>
<feature type="region of interest" description="Disordered" evidence="3">
    <location>
        <begin position="494"/>
        <end position="534"/>
    </location>
</feature>
<feature type="compositionally biased region" description="Polar residues" evidence="3">
    <location>
        <begin position="496"/>
        <end position="513"/>
    </location>
</feature>
<dbReference type="EMBL" id="OX365915">
    <property type="protein sequence ID" value="CAI4058606.1"/>
    <property type="molecule type" value="Genomic_DNA"/>
</dbReference>
<feature type="coiled-coil region" evidence="2">
    <location>
        <begin position="706"/>
        <end position="743"/>
    </location>
</feature>
<feature type="compositionally biased region" description="Low complexity" evidence="3">
    <location>
        <begin position="863"/>
        <end position="875"/>
    </location>
</feature>
<feature type="compositionally biased region" description="Polar residues" evidence="3">
    <location>
        <begin position="969"/>
        <end position="979"/>
    </location>
</feature>
<dbReference type="GO" id="GO:0000147">
    <property type="term" value="P:actin cortical patch assembly"/>
    <property type="evidence" value="ECO:0007669"/>
    <property type="project" value="TreeGrafter"/>
</dbReference>
<dbReference type="InterPro" id="IPR000719">
    <property type="entry name" value="Prot_kinase_dom"/>
</dbReference>
<feature type="compositionally biased region" description="Polar residues" evidence="3">
    <location>
        <begin position="436"/>
        <end position="454"/>
    </location>
</feature>
<dbReference type="GO" id="GO:0005524">
    <property type="term" value="F:ATP binding"/>
    <property type="evidence" value="ECO:0007669"/>
    <property type="project" value="InterPro"/>
</dbReference>
<keyword evidence="1" id="KW-0547">Nucleotide-binding</keyword>
<feature type="compositionally biased region" description="Polar residues" evidence="3">
    <location>
        <begin position="756"/>
        <end position="777"/>
    </location>
</feature>
<reference evidence="5" key="1">
    <citation type="submission" date="2022-10" db="EMBL/GenBank/DDBJ databases">
        <authorList>
            <person name="Byrne P K."/>
        </authorList>
    </citation>
    <scope>NUCLEOTIDE SEQUENCE</scope>
    <source>
        <strain evidence="5">CBS7001</strain>
    </source>
</reference>
<organism evidence="5 6">
    <name type="scientific">Saccharomyces uvarum</name>
    <name type="common">Yeast</name>
    <name type="synonym">Saccharomyces bayanus var. uvarum</name>
    <dbReference type="NCBI Taxonomy" id="230603"/>
    <lineage>
        <taxon>Eukaryota</taxon>
        <taxon>Fungi</taxon>
        <taxon>Dikarya</taxon>
        <taxon>Ascomycota</taxon>
        <taxon>Saccharomycotina</taxon>
        <taxon>Saccharomycetes</taxon>
        <taxon>Saccharomycetales</taxon>
        <taxon>Saccharomycetaceae</taxon>
        <taxon>Saccharomyces</taxon>
    </lineage>
</organism>
<dbReference type="SUPFAM" id="SSF56112">
    <property type="entry name" value="Protein kinase-like (PK-like)"/>
    <property type="match status" value="1"/>
</dbReference>
<dbReference type="Pfam" id="PF00069">
    <property type="entry name" value="Pkinase"/>
    <property type="match status" value="1"/>
</dbReference>
<feature type="compositionally biased region" description="Basic and acidic residues" evidence="3">
    <location>
        <begin position="412"/>
        <end position="435"/>
    </location>
</feature>
<protein>
    <recommendedName>
        <fullName evidence="4">Protein kinase domain-containing protein</fullName>
    </recommendedName>
</protein>
<dbReference type="SMART" id="SM00220">
    <property type="entry name" value="S_TKc"/>
    <property type="match status" value="1"/>
</dbReference>
<dbReference type="InterPro" id="IPR011009">
    <property type="entry name" value="Kinase-like_dom_sf"/>
</dbReference>
<feature type="compositionally biased region" description="Low complexity" evidence="3">
    <location>
        <begin position="615"/>
        <end position="630"/>
    </location>
</feature>
<feature type="region of interest" description="Disordered" evidence="3">
    <location>
        <begin position="811"/>
        <end position="837"/>
    </location>
</feature>
<dbReference type="PROSITE" id="PS50011">
    <property type="entry name" value="PROTEIN_KINASE_DOM"/>
    <property type="match status" value="1"/>
</dbReference>
<dbReference type="InterPro" id="IPR008271">
    <property type="entry name" value="Ser/Thr_kinase_AS"/>
</dbReference>
<sequence>MSTTNGTSRSVSAMGHPAVERYTPGKIVCVGTHKVEIVNYLAEGGFAQIYAVKFLEYLNEFDNTASLPLKIGDVACLKRVLVHDENGLNEMRNEVEVMKKLKGAANVVQYYDSNASRRRDGVQGFEVLLLMELCPNKSLLDYMNQRLSTKLSESEIVKIMYDVALSISEMHYLPVPLIHRDIKIENVLVDAENNFKLADFGSTSTSFPIVTTHQDIALLTQNIYVHTTPQYRSPEMIDLYRCLPINEKSDIWALGIFLYKLLFFTTPFEMTGQFAILHSKYEFPVNKYSSKLINLIIIMLAENPNLRPNIYQVLYHICDILNAEVPIEDKYSEGAYDFAKYTKFQNKLQNVQIQMYQLQQKKIMQNNKLSESEENLLNDMFLSSFEVSSKLPMNASDGTVISGRAASQPIGKKTEEKEEGPSEKRKSTVSEDKASRNTSNITDSSTLNIPREINTIQSPGIADKSIFEDKTPGELYYPSVSELDTYLDKEIVKQPSDPSVSDQNPHLNTQSAPQRQKSTSSYSSGGRSMKSTSYGAATIGSEEALTNEKNVGINKMKQHKSNNPFPKMNVAYHSTNELSNDASNFFLEEQQQNQRYQQAQNQPGAQGQSHPEEAQYQSRMEQQQQQDQPQAPANYNQRAFYTGRDRAGQSMQLGTTAVGDSSNRRVNFQNMPQNYVANSQSGYLPGQNSSVNPIVRPIVSMNQQQAQQIQQTQQAQQIQAQQLQAQQLQAKQQIQAKQQLQAQQQMQIPSAAKNANYVSGRTNQPADDTRTSQVGEPTVTMGNSLNEPMHSSINNEGLLIELSALKEDARKKPFEDKKTPQPGVPEDAGMKGSNGLNNYRNGVLNLSLNEMDLSRDDTGAAVSSSFSSSSSSSLSIQPAKLSGRKGTSKKNNYSADELDDSMVSSESIDIDLEDARRGKASERRPLHNERGRKELPRTNDAKKPNQFEDKDHSSASTRQPRQPLDLNFQEVNLSSPTLTQEHRNKTGSPAPQSHHSHRVPPHSSTTISENKRHSTGHESTRSSGKHEMHRTNSKPRHDLERYRQSKDRDSNSSITISTSTPSEMRKSFARARQSLDLERIRREATANNGSGSSGKRRSIFSVFRSEK</sequence>
<keyword evidence="2" id="KW-0175">Coiled coil</keyword>
<dbReference type="PROSITE" id="PS00108">
    <property type="entry name" value="PROTEIN_KINASE_ST"/>
    <property type="match status" value="1"/>
</dbReference>
<feature type="region of interest" description="Disordered" evidence="3">
    <location>
        <begin position="396"/>
        <end position="454"/>
    </location>
</feature>
<dbReference type="GO" id="GO:0007015">
    <property type="term" value="P:actin filament organization"/>
    <property type="evidence" value="ECO:0007669"/>
    <property type="project" value="TreeGrafter"/>
</dbReference>
<feature type="compositionally biased region" description="Low complexity" evidence="3">
    <location>
        <begin position="1051"/>
        <end position="1062"/>
    </location>
</feature>
<evidence type="ECO:0000313" key="5">
    <source>
        <dbReference type="EMBL" id="CAI4058606.1"/>
    </source>
</evidence>
<gene>
    <name evidence="5" type="primary">SUVC04G2770</name>
    <name evidence="5" type="ORF">SUVC_04G2770</name>
</gene>
<feature type="region of interest" description="Disordered" evidence="3">
    <location>
        <begin position="858"/>
        <end position="1107"/>
    </location>
</feature>
<feature type="region of interest" description="Disordered" evidence="3">
    <location>
        <begin position="753"/>
        <end position="777"/>
    </location>
</feature>
<dbReference type="FunFam" id="1.10.510.10:FF:001038">
    <property type="entry name" value="Serine/threonine-protein kinase AKL1"/>
    <property type="match status" value="1"/>
</dbReference>
<feature type="compositionally biased region" description="Basic and acidic residues" evidence="3">
    <location>
        <begin position="1009"/>
        <end position="1050"/>
    </location>
</feature>
<dbReference type="Gene3D" id="1.10.510.10">
    <property type="entry name" value="Transferase(Phosphotransferase) domain 1"/>
    <property type="match status" value="1"/>
</dbReference>
<feature type="domain" description="Protein kinase" evidence="4">
    <location>
        <begin position="35"/>
        <end position="319"/>
    </location>
</feature>
<accession>A0AA35NR43</accession>
<evidence type="ECO:0000259" key="4">
    <source>
        <dbReference type="PROSITE" id="PS50011"/>
    </source>
</evidence>
<dbReference type="PANTHER" id="PTHR22967:SF65">
    <property type="entry name" value="SERINE_THREONINE-PROTEIN KINASE AKL1"/>
    <property type="match status" value="1"/>
</dbReference>
<dbReference type="AlphaFoldDB" id="A0AA35NR43"/>
<name>A0AA35NR43_SACUV</name>
<dbReference type="Proteomes" id="UP001162090">
    <property type="component" value="Chromosome 4"/>
</dbReference>
<evidence type="ECO:0000256" key="2">
    <source>
        <dbReference type="SAM" id="Coils"/>
    </source>
</evidence>
<feature type="compositionally biased region" description="Basic and acidic residues" evidence="3">
    <location>
        <begin position="1073"/>
        <end position="1084"/>
    </location>
</feature>
<feature type="compositionally biased region" description="Low complexity" evidence="3">
    <location>
        <begin position="514"/>
        <end position="534"/>
    </location>
</feature>
<evidence type="ECO:0000256" key="3">
    <source>
        <dbReference type="SAM" id="MobiDB-lite"/>
    </source>
</evidence>
<feature type="compositionally biased region" description="Basic and acidic residues" evidence="3">
    <location>
        <begin position="913"/>
        <end position="953"/>
    </location>
</feature>
<feature type="region of interest" description="Disordered" evidence="3">
    <location>
        <begin position="592"/>
        <end position="632"/>
    </location>
</feature>
<dbReference type="GO" id="GO:0005737">
    <property type="term" value="C:cytoplasm"/>
    <property type="evidence" value="ECO:0007669"/>
    <property type="project" value="TreeGrafter"/>
</dbReference>
<feature type="compositionally biased region" description="Low complexity" evidence="3">
    <location>
        <begin position="592"/>
        <end position="608"/>
    </location>
</feature>
<evidence type="ECO:0000313" key="6">
    <source>
        <dbReference type="Proteomes" id="UP001162090"/>
    </source>
</evidence>
<dbReference type="PANTHER" id="PTHR22967">
    <property type="entry name" value="SERINE/THREONINE PROTEIN KINASE"/>
    <property type="match status" value="1"/>
</dbReference>
<proteinExistence type="predicted"/>